<reference evidence="1" key="1">
    <citation type="journal article" date="2014" name="Science">
        <title>Structural and functional partitioning of bread wheat chromosome 3B.</title>
        <authorList>
            <person name="Choulet F."/>
            <person name="Alberti A."/>
            <person name="Theil S."/>
            <person name="Glover N."/>
            <person name="Barbe V."/>
            <person name="Daron J."/>
            <person name="Pingault L."/>
            <person name="Sourdille P."/>
            <person name="Couloux A."/>
            <person name="Paux E."/>
            <person name="Leroy P."/>
            <person name="Mangenot S."/>
            <person name="Guilhot N."/>
            <person name="Le Gouis J."/>
            <person name="Balfourier F."/>
            <person name="Alaux M."/>
            <person name="Jamilloux V."/>
            <person name="Poulain J."/>
            <person name="Durand C."/>
            <person name="Bellec A."/>
            <person name="Gaspin C."/>
            <person name="Safar J."/>
            <person name="Dolezel J."/>
            <person name="Rogers J."/>
            <person name="Vandepoele K."/>
            <person name="Aury J.M."/>
            <person name="Mayer K."/>
            <person name="Berges H."/>
            <person name="Quesneville H."/>
            <person name="Wincker P."/>
            <person name="Feuillet C."/>
        </authorList>
    </citation>
    <scope>NUCLEOTIDE SEQUENCE</scope>
</reference>
<sequence length="141" mass="15611">MALGGGSKLAEANFPSKNGSLKLDEWVLCRMYNKKNNWGKVKVEQDMAVEAWPGRSSTSATSWYPPLPLPSLPRLHVLDSHGSEGLRVVFVYLDCLLRAVRNWGRLFASFHPSPPLATNATTHSPILPTNKVYSSLKFTVS</sequence>
<name>A0A077S2C3_WHEAT</name>
<accession>A0A077S2C3</accession>
<gene>
    <name evidence="1" type="ORF">TRAES_3BF008100050CFD_c1</name>
</gene>
<dbReference type="EMBL" id="HG670306">
    <property type="protein sequence ID" value="CDM83877.1"/>
    <property type="molecule type" value="Genomic_DNA"/>
</dbReference>
<protein>
    <recommendedName>
        <fullName evidence="2">NAC domain-containing protein</fullName>
    </recommendedName>
</protein>
<organism evidence="1">
    <name type="scientific">Triticum aestivum</name>
    <name type="common">Wheat</name>
    <dbReference type="NCBI Taxonomy" id="4565"/>
    <lineage>
        <taxon>Eukaryota</taxon>
        <taxon>Viridiplantae</taxon>
        <taxon>Streptophyta</taxon>
        <taxon>Embryophyta</taxon>
        <taxon>Tracheophyta</taxon>
        <taxon>Spermatophyta</taxon>
        <taxon>Magnoliopsida</taxon>
        <taxon>Liliopsida</taxon>
        <taxon>Poales</taxon>
        <taxon>Poaceae</taxon>
        <taxon>BOP clade</taxon>
        <taxon>Pooideae</taxon>
        <taxon>Triticodae</taxon>
        <taxon>Triticeae</taxon>
        <taxon>Triticinae</taxon>
        <taxon>Triticum</taxon>
    </lineage>
</organism>
<proteinExistence type="predicted"/>
<dbReference type="AlphaFoldDB" id="A0A077S2C3"/>
<dbReference type="HOGENOM" id="CLU_1828861_0_0_1"/>
<evidence type="ECO:0008006" key="2">
    <source>
        <dbReference type="Google" id="ProtNLM"/>
    </source>
</evidence>
<evidence type="ECO:0000313" key="1">
    <source>
        <dbReference type="EMBL" id="CDM83877.1"/>
    </source>
</evidence>